<name>A0A498K8D9_MALDO</name>
<reference evidence="2 3" key="1">
    <citation type="submission" date="2018-10" db="EMBL/GenBank/DDBJ databases">
        <title>A high-quality apple genome assembly.</title>
        <authorList>
            <person name="Hu J."/>
        </authorList>
    </citation>
    <scope>NUCLEOTIDE SEQUENCE [LARGE SCALE GENOMIC DNA]</scope>
    <source>
        <strain evidence="3">cv. HFTH1</strain>
        <tissue evidence="2">Young leaf</tissue>
    </source>
</reference>
<dbReference type="InterPro" id="IPR044730">
    <property type="entry name" value="RNase_H-like_dom_plant"/>
</dbReference>
<dbReference type="InterPro" id="IPR002156">
    <property type="entry name" value="RNaseH_domain"/>
</dbReference>
<dbReference type="SUPFAM" id="SSF53098">
    <property type="entry name" value="Ribonuclease H-like"/>
    <property type="match status" value="1"/>
</dbReference>
<dbReference type="STRING" id="3750.A0A498K8D9"/>
<accession>A0A498K8D9</accession>
<feature type="domain" description="RNase H type-1" evidence="1">
    <location>
        <begin position="9"/>
        <end position="128"/>
    </location>
</feature>
<dbReference type="CDD" id="cd06222">
    <property type="entry name" value="RNase_H_like"/>
    <property type="match status" value="1"/>
</dbReference>
<dbReference type="InterPro" id="IPR036397">
    <property type="entry name" value="RNaseH_sf"/>
</dbReference>
<dbReference type="PANTHER" id="PTHR47723:SF19">
    <property type="entry name" value="POLYNUCLEOTIDYL TRANSFERASE, RIBONUCLEASE H-LIKE SUPERFAMILY PROTEIN"/>
    <property type="match status" value="1"/>
</dbReference>
<dbReference type="GO" id="GO:0004523">
    <property type="term" value="F:RNA-DNA hybrid ribonuclease activity"/>
    <property type="evidence" value="ECO:0007669"/>
    <property type="project" value="InterPro"/>
</dbReference>
<evidence type="ECO:0000259" key="1">
    <source>
        <dbReference type="Pfam" id="PF13456"/>
    </source>
</evidence>
<evidence type="ECO:0000313" key="2">
    <source>
        <dbReference type="EMBL" id="RXI03537.1"/>
    </source>
</evidence>
<dbReference type="Proteomes" id="UP000290289">
    <property type="component" value="Chromosome 3"/>
</dbReference>
<organism evidence="2 3">
    <name type="scientific">Malus domestica</name>
    <name type="common">Apple</name>
    <name type="synonym">Pyrus malus</name>
    <dbReference type="NCBI Taxonomy" id="3750"/>
    <lineage>
        <taxon>Eukaryota</taxon>
        <taxon>Viridiplantae</taxon>
        <taxon>Streptophyta</taxon>
        <taxon>Embryophyta</taxon>
        <taxon>Tracheophyta</taxon>
        <taxon>Spermatophyta</taxon>
        <taxon>Magnoliopsida</taxon>
        <taxon>eudicotyledons</taxon>
        <taxon>Gunneridae</taxon>
        <taxon>Pentapetalae</taxon>
        <taxon>rosids</taxon>
        <taxon>fabids</taxon>
        <taxon>Rosales</taxon>
        <taxon>Rosaceae</taxon>
        <taxon>Amygdaloideae</taxon>
        <taxon>Maleae</taxon>
        <taxon>Malus</taxon>
    </lineage>
</organism>
<dbReference type="EMBL" id="RDQH01000329">
    <property type="protein sequence ID" value="RXI03537.1"/>
    <property type="molecule type" value="Genomic_DNA"/>
</dbReference>
<sequence length="166" mass="18484">MHQAYVKLNVDGSRKSVKGCLSAGGILRAAAGVWIAGFTVNIGVGSVLNAELWGLFHGLTLAWRLGYRKVHVELDSAVAVTLIMDFNSFMHPLAHLITICRELLRRDCICLVSHVYREKNRVADGMADLSHKFDIGLHVFYEPPPLVDRLIFEDAVGFPHNRFVNS</sequence>
<proteinExistence type="predicted"/>
<dbReference type="Pfam" id="PF13456">
    <property type="entry name" value="RVT_3"/>
    <property type="match status" value="1"/>
</dbReference>
<dbReference type="InterPro" id="IPR012337">
    <property type="entry name" value="RNaseH-like_sf"/>
</dbReference>
<dbReference type="AlphaFoldDB" id="A0A498K8D9"/>
<dbReference type="GO" id="GO:0003676">
    <property type="term" value="F:nucleic acid binding"/>
    <property type="evidence" value="ECO:0007669"/>
    <property type="project" value="InterPro"/>
</dbReference>
<evidence type="ECO:0000313" key="3">
    <source>
        <dbReference type="Proteomes" id="UP000290289"/>
    </source>
</evidence>
<gene>
    <name evidence="2" type="ORF">DVH24_004189</name>
</gene>
<dbReference type="PANTHER" id="PTHR47723">
    <property type="entry name" value="OS05G0353850 PROTEIN"/>
    <property type="match status" value="1"/>
</dbReference>
<dbReference type="Gene3D" id="3.30.420.10">
    <property type="entry name" value="Ribonuclease H-like superfamily/Ribonuclease H"/>
    <property type="match status" value="1"/>
</dbReference>
<protein>
    <recommendedName>
        <fullName evidence="1">RNase H type-1 domain-containing protein</fullName>
    </recommendedName>
</protein>
<dbReference type="InterPro" id="IPR053151">
    <property type="entry name" value="RNase_H-like"/>
</dbReference>
<keyword evidence="3" id="KW-1185">Reference proteome</keyword>
<comment type="caution">
    <text evidence="2">The sequence shown here is derived from an EMBL/GenBank/DDBJ whole genome shotgun (WGS) entry which is preliminary data.</text>
</comment>